<keyword evidence="3 5" id="KW-0863">Zinc-finger</keyword>
<feature type="compositionally biased region" description="Basic and acidic residues" evidence="6">
    <location>
        <begin position="36"/>
        <end position="51"/>
    </location>
</feature>
<protein>
    <submittedName>
        <fullName evidence="8">7578_t:CDS:1</fullName>
    </submittedName>
</protein>
<dbReference type="GO" id="GO:0008270">
    <property type="term" value="F:zinc ion binding"/>
    <property type="evidence" value="ECO:0007669"/>
    <property type="project" value="UniProtKB-KW"/>
</dbReference>
<feature type="region of interest" description="Disordered" evidence="6">
    <location>
        <begin position="23"/>
        <end position="74"/>
    </location>
</feature>
<evidence type="ECO:0000259" key="7">
    <source>
        <dbReference type="PROSITE" id="PS50157"/>
    </source>
</evidence>
<evidence type="ECO:0000256" key="2">
    <source>
        <dbReference type="ARBA" id="ARBA00022737"/>
    </source>
</evidence>
<dbReference type="InterPro" id="IPR036236">
    <property type="entry name" value="Znf_C2H2_sf"/>
</dbReference>
<keyword evidence="2" id="KW-0677">Repeat</keyword>
<feature type="domain" description="C2H2-type" evidence="7">
    <location>
        <begin position="98"/>
        <end position="127"/>
    </location>
</feature>
<evidence type="ECO:0000256" key="1">
    <source>
        <dbReference type="ARBA" id="ARBA00022723"/>
    </source>
</evidence>
<name>A0A9N9EY26_9GLOM</name>
<evidence type="ECO:0000256" key="5">
    <source>
        <dbReference type="PROSITE-ProRule" id="PRU00042"/>
    </source>
</evidence>
<keyword evidence="4" id="KW-0862">Zinc</keyword>
<dbReference type="FunFam" id="3.30.160.60:FF:000125">
    <property type="entry name" value="Putative zinc finger protein 143"/>
    <property type="match status" value="1"/>
</dbReference>
<evidence type="ECO:0000313" key="9">
    <source>
        <dbReference type="Proteomes" id="UP000789342"/>
    </source>
</evidence>
<dbReference type="Gene3D" id="3.30.160.60">
    <property type="entry name" value="Classic Zinc Finger"/>
    <property type="match status" value="1"/>
</dbReference>
<feature type="compositionally biased region" description="Acidic residues" evidence="6">
    <location>
        <begin position="58"/>
        <end position="68"/>
    </location>
</feature>
<dbReference type="AlphaFoldDB" id="A0A9N9EY26"/>
<sequence>MVHGKVVSSKKFLAPAKESLLDYTEEGESSSTSLPKDIDEKSILSSEHDSEFSQPQDEPFETSDEMETDVNPLPISDVEEIDKVILDGKIVVKVDRPWKCNHEGCDKAFKVKSNLKRHQISHTALVKTSFRESSREIRPFNCPVPGC</sequence>
<dbReference type="EMBL" id="CAJVPV010016050">
    <property type="protein sequence ID" value="CAG8695764.1"/>
    <property type="molecule type" value="Genomic_DNA"/>
</dbReference>
<dbReference type="SMART" id="SM00355">
    <property type="entry name" value="ZnF_C2H2"/>
    <property type="match status" value="1"/>
</dbReference>
<proteinExistence type="predicted"/>
<comment type="caution">
    <text evidence="8">The sequence shown here is derived from an EMBL/GenBank/DDBJ whole genome shotgun (WGS) entry which is preliminary data.</text>
</comment>
<reference evidence="8" key="1">
    <citation type="submission" date="2021-06" db="EMBL/GenBank/DDBJ databases">
        <authorList>
            <person name="Kallberg Y."/>
            <person name="Tangrot J."/>
            <person name="Rosling A."/>
        </authorList>
    </citation>
    <scope>NUCLEOTIDE SEQUENCE</scope>
    <source>
        <strain evidence="8">CL551</strain>
    </source>
</reference>
<accession>A0A9N9EY26</accession>
<evidence type="ECO:0000256" key="4">
    <source>
        <dbReference type="ARBA" id="ARBA00022833"/>
    </source>
</evidence>
<dbReference type="PROSITE" id="PS50157">
    <property type="entry name" value="ZINC_FINGER_C2H2_2"/>
    <property type="match status" value="1"/>
</dbReference>
<dbReference type="OrthoDB" id="6077919at2759"/>
<feature type="non-terminal residue" evidence="8">
    <location>
        <position position="1"/>
    </location>
</feature>
<keyword evidence="9" id="KW-1185">Reference proteome</keyword>
<keyword evidence="1" id="KW-0479">Metal-binding</keyword>
<dbReference type="Proteomes" id="UP000789342">
    <property type="component" value="Unassembled WGS sequence"/>
</dbReference>
<organism evidence="8 9">
    <name type="scientific">Acaulospora morrowiae</name>
    <dbReference type="NCBI Taxonomy" id="94023"/>
    <lineage>
        <taxon>Eukaryota</taxon>
        <taxon>Fungi</taxon>
        <taxon>Fungi incertae sedis</taxon>
        <taxon>Mucoromycota</taxon>
        <taxon>Glomeromycotina</taxon>
        <taxon>Glomeromycetes</taxon>
        <taxon>Diversisporales</taxon>
        <taxon>Acaulosporaceae</taxon>
        <taxon>Acaulospora</taxon>
    </lineage>
</organism>
<dbReference type="PROSITE" id="PS00028">
    <property type="entry name" value="ZINC_FINGER_C2H2_1"/>
    <property type="match status" value="1"/>
</dbReference>
<evidence type="ECO:0000313" key="8">
    <source>
        <dbReference type="EMBL" id="CAG8695764.1"/>
    </source>
</evidence>
<dbReference type="InterPro" id="IPR013087">
    <property type="entry name" value="Znf_C2H2_type"/>
</dbReference>
<dbReference type="SUPFAM" id="SSF57667">
    <property type="entry name" value="beta-beta-alpha zinc fingers"/>
    <property type="match status" value="1"/>
</dbReference>
<gene>
    <name evidence="8" type="ORF">AMORRO_LOCUS11841</name>
</gene>
<evidence type="ECO:0000256" key="6">
    <source>
        <dbReference type="SAM" id="MobiDB-lite"/>
    </source>
</evidence>
<evidence type="ECO:0000256" key="3">
    <source>
        <dbReference type="ARBA" id="ARBA00022771"/>
    </source>
</evidence>